<feature type="coiled-coil region" evidence="1">
    <location>
        <begin position="51"/>
        <end position="104"/>
    </location>
</feature>
<feature type="region of interest" description="Disordered" evidence="2">
    <location>
        <begin position="1"/>
        <end position="29"/>
    </location>
</feature>
<name>A0A482VL29_ASBVE</name>
<keyword evidence="4" id="KW-1185">Reference proteome</keyword>
<reference evidence="3 4" key="1">
    <citation type="submission" date="2017-03" db="EMBL/GenBank/DDBJ databases">
        <title>Genome of the blue death feigning beetle - Asbolus verrucosus.</title>
        <authorList>
            <person name="Rider S.D."/>
        </authorList>
    </citation>
    <scope>NUCLEOTIDE SEQUENCE [LARGE SCALE GENOMIC DNA]</scope>
    <source>
        <strain evidence="3">Butters</strain>
        <tissue evidence="3">Head and leg muscle</tissue>
    </source>
</reference>
<evidence type="ECO:0000256" key="1">
    <source>
        <dbReference type="SAM" id="Coils"/>
    </source>
</evidence>
<feature type="coiled-coil region" evidence="1">
    <location>
        <begin position="187"/>
        <end position="214"/>
    </location>
</feature>
<feature type="compositionally biased region" description="Basic residues" evidence="2">
    <location>
        <begin position="15"/>
        <end position="29"/>
    </location>
</feature>
<protein>
    <submittedName>
        <fullName evidence="3">Uncharacterized protein</fullName>
    </submittedName>
</protein>
<sequence length="292" mass="33887">MGVVNSKSPLERRNTVLRRSQRKSIHGIKGKTDKLAKAIRKFKGTEENLEYVELKARIEGVERELKSSEKNLQPQLRTIHKDALKRTENCYKLLEDKLRENREKAFEKEPNKEKTEDNDDVFIEEVKDEEAGETEDKRRTVELKLVQVELNESPQVNKRASIVKMGGVPVMPGSIMEDMHRRTADLEARVEDKIARIRQEVANLELEISQFIGRKNGRYYNKIKEQLVGYSEELKNILPMDEAIMEQLKLCRNYIASCLSFLEEKGVGDDGVDEMDELPNNFSPRTMRTTYI</sequence>
<evidence type="ECO:0000313" key="4">
    <source>
        <dbReference type="Proteomes" id="UP000292052"/>
    </source>
</evidence>
<organism evidence="3 4">
    <name type="scientific">Asbolus verrucosus</name>
    <name type="common">Desert ironclad beetle</name>
    <dbReference type="NCBI Taxonomy" id="1661398"/>
    <lineage>
        <taxon>Eukaryota</taxon>
        <taxon>Metazoa</taxon>
        <taxon>Ecdysozoa</taxon>
        <taxon>Arthropoda</taxon>
        <taxon>Hexapoda</taxon>
        <taxon>Insecta</taxon>
        <taxon>Pterygota</taxon>
        <taxon>Neoptera</taxon>
        <taxon>Endopterygota</taxon>
        <taxon>Coleoptera</taxon>
        <taxon>Polyphaga</taxon>
        <taxon>Cucujiformia</taxon>
        <taxon>Tenebrionidae</taxon>
        <taxon>Pimeliinae</taxon>
        <taxon>Asbolus</taxon>
    </lineage>
</organism>
<keyword evidence="1" id="KW-0175">Coiled coil</keyword>
<dbReference type="EMBL" id="QDEB01091026">
    <property type="protein sequence ID" value="RZC33199.1"/>
    <property type="molecule type" value="Genomic_DNA"/>
</dbReference>
<evidence type="ECO:0000256" key="2">
    <source>
        <dbReference type="SAM" id="MobiDB-lite"/>
    </source>
</evidence>
<dbReference type="AlphaFoldDB" id="A0A482VL29"/>
<proteinExistence type="predicted"/>
<dbReference type="OrthoDB" id="6735696at2759"/>
<dbReference type="Proteomes" id="UP000292052">
    <property type="component" value="Unassembled WGS sequence"/>
</dbReference>
<gene>
    <name evidence="3" type="ORF">BDFB_002301</name>
</gene>
<accession>A0A482VL29</accession>
<evidence type="ECO:0000313" key="3">
    <source>
        <dbReference type="EMBL" id="RZC33199.1"/>
    </source>
</evidence>
<comment type="caution">
    <text evidence="3">The sequence shown here is derived from an EMBL/GenBank/DDBJ whole genome shotgun (WGS) entry which is preliminary data.</text>
</comment>